<dbReference type="CDD" id="cd08288">
    <property type="entry name" value="MDR_yhdh"/>
    <property type="match status" value="1"/>
</dbReference>
<dbReference type="InterPro" id="IPR020843">
    <property type="entry name" value="ER"/>
</dbReference>
<accession>A0A850PCG9</accession>
<dbReference type="PANTHER" id="PTHR43677:SF1">
    <property type="entry name" value="ACRYLYL-COA REDUCTASE ACUI-RELATED"/>
    <property type="match status" value="1"/>
</dbReference>
<dbReference type="AlphaFoldDB" id="A0A850PCG9"/>
<organism evidence="2 3">
    <name type="scientific">Ameyamaea chiangmaiensis</name>
    <dbReference type="NCBI Taxonomy" id="442969"/>
    <lineage>
        <taxon>Bacteria</taxon>
        <taxon>Pseudomonadati</taxon>
        <taxon>Pseudomonadota</taxon>
        <taxon>Alphaproteobacteria</taxon>
        <taxon>Acetobacterales</taxon>
        <taxon>Acetobacteraceae</taxon>
        <taxon>Ameyamaea</taxon>
    </lineage>
</organism>
<dbReference type="GO" id="GO:0043957">
    <property type="term" value="F:acryloyl-CoA reductase (NADPH) activity"/>
    <property type="evidence" value="ECO:0007669"/>
    <property type="project" value="TreeGrafter"/>
</dbReference>
<dbReference type="Pfam" id="PF00107">
    <property type="entry name" value="ADH_zinc_N"/>
    <property type="match status" value="1"/>
</dbReference>
<dbReference type="EMBL" id="JABXXR010000038">
    <property type="protein sequence ID" value="NVN40349.1"/>
    <property type="molecule type" value="Genomic_DNA"/>
</dbReference>
<proteinExistence type="predicted"/>
<dbReference type="Gene3D" id="3.40.50.720">
    <property type="entry name" value="NAD(P)-binding Rossmann-like Domain"/>
    <property type="match status" value="1"/>
</dbReference>
<dbReference type="NCBIfam" id="TIGR02823">
    <property type="entry name" value="oxido_YhdH"/>
    <property type="match status" value="1"/>
</dbReference>
<dbReference type="InterPro" id="IPR001763">
    <property type="entry name" value="Rhodanese-like_dom"/>
</dbReference>
<reference evidence="2 3" key="1">
    <citation type="submission" date="2020-06" db="EMBL/GenBank/DDBJ databases">
        <title>Description of novel acetic acid bacteria.</title>
        <authorList>
            <person name="Sombolestani A."/>
        </authorList>
    </citation>
    <scope>NUCLEOTIDE SEQUENCE [LARGE SCALE GENOMIC DNA]</scope>
    <source>
        <strain evidence="2 3">LMG 27010</strain>
    </source>
</reference>
<dbReference type="InterPro" id="IPR051397">
    <property type="entry name" value="Zn-ADH-like_protein"/>
</dbReference>
<evidence type="ECO:0000259" key="1">
    <source>
        <dbReference type="PROSITE" id="PS50206"/>
    </source>
</evidence>
<dbReference type="Gene3D" id="3.90.180.10">
    <property type="entry name" value="Medium-chain alcohol dehydrogenases, catalytic domain"/>
    <property type="match status" value="1"/>
</dbReference>
<dbReference type="Proteomes" id="UP000585665">
    <property type="component" value="Unassembled WGS sequence"/>
</dbReference>
<evidence type="ECO:0000313" key="2">
    <source>
        <dbReference type="EMBL" id="NVN40349.1"/>
    </source>
</evidence>
<feature type="domain" description="Rhodanese" evidence="1">
    <location>
        <begin position="137"/>
        <end position="185"/>
    </location>
</feature>
<dbReference type="InterPro" id="IPR013149">
    <property type="entry name" value="ADH-like_C"/>
</dbReference>
<dbReference type="PROSITE" id="PS50206">
    <property type="entry name" value="RHODANESE_3"/>
    <property type="match status" value="1"/>
</dbReference>
<dbReference type="PANTHER" id="PTHR43677">
    <property type="entry name" value="SHORT-CHAIN DEHYDROGENASE/REDUCTASE"/>
    <property type="match status" value="1"/>
</dbReference>
<comment type="caution">
    <text evidence="2">The sequence shown here is derived from an EMBL/GenBank/DDBJ whole genome shotgun (WGS) entry which is preliminary data.</text>
</comment>
<evidence type="ECO:0000313" key="3">
    <source>
        <dbReference type="Proteomes" id="UP000585665"/>
    </source>
</evidence>
<dbReference type="InterPro" id="IPR011032">
    <property type="entry name" value="GroES-like_sf"/>
</dbReference>
<dbReference type="SUPFAM" id="SSF51735">
    <property type="entry name" value="NAD(P)-binding Rossmann-fold domains"/>
    <property type="match status" value="1"/>
</dbReference>
<dbReference type="SUPFAM" id="SSF50129">
    <property type="entry name" value="GroES-like"/>
    <property type="match status" value="1"/>
</dbReference>
<dbReference type="SMART" id="SM00829">
    <property type="entry name" value="PKS_ER"/>
    <property type="match status" value="1"/>
</dbReference>
<name>A0A850PCG9_9PROT</name>
<dbReference type="InterPro" id="IPR014188">
    <property type="entry name" value="Acrylyl-CoA_reductase_AcuI"/>
</dbReference>
<keyword evidence="3" id="KW-1185">Reference proteome</keyword>
<gene>
    <name evidence="2" type="ORF">HUK82_07200</name>
</gene>
<protein>
    <submittedName>
        <fullName evidence="2">Oxidoreductase</fullName>
    </submittedName>
</protein>
<dbReference type="InterPro" id="IPR036291">
    <property type="entry name" value="NAD(P)-bd_dom_sf"/>
</dbReference>
<dbReference type="RefSeq" id="WP_176613315.1">
    <property type="nucleotide sequence ID" value="NZ_JABXXR010000038.1"/>
</dbReference>
<sequence>MIEALLIDKEQGARQTTARFATLPDTAVADDEATLDGAMVRVAWSSLNYKDALAITGRAPVVRRFPMVPGIDLAGTRSADGRAVLATGFGLGERYWGGLATQARVPDDWLIPIPPPLSVRQAMAIGTAGFTALLCLEALEAHGVTPASGPVVVSGASGGVGSIAVMLLARLGYDVAAMTGRPAEESFLTGLGARRIVARAEYEQPGKPLAAEEWAAAIDVAGGHVLANLCARLRPGGVVAACGLAGGMDLPASVAPFILRGITLAGIDSVHCPVARRAGVWARLATLLDPAQLDAMTSEVAFADVIAAAHDLLEGRLRWRVVVRLPA</sequence>